<dbReference type="OrthoDB" id="9802241at2"/>
<dbReference type="AlphaFoldDB" id="A0A2S9QSR9"/>
<dbReference type="GO" id="GO:0008836">
    <property type="term" value="F:diaminopimelate decarboxylase activity"/>
    <property type="evidence" value="ECO:0007669"/>
    <property type="project" value="TreeGrafter"/>
</dbReference>
<dbReference type="GO" id="GO:0009089">
    <property type="term" value="P:lysine biosynthetic process via diaminopimelate"/>
    <property type="evidence" value="ECO:0007669"/>
    <property type="project" value="TreeGrafter"/>
</dbReference>
<evidence type="ECO:0000256" key="4">
    <source>
        <dbReference type="ARBA" id="ARBA00023239"/>
    </source>
</evidence>
<dbReference type="PROSITE" id="PS00878">
    <property type="entry name" value="ODR_DC_2_1"/>
    <property type="match status" value="1"/>
</dbReference>
<evidence type="ECO:0000313" key="11">
    <source>
        <dbReference type="Proteomes" id="UP000238650"/>
    </source>
</evidence>
<reference evidence="10 11" key="1">
    <citation type="journal article" date="2017" name="New Microbes New Infect">
        <title>Genome sequence of 'Leucobacter massiliensis' sp. nov. isolated from human pharynx after travel to the 2014 Hajj.</title>
        <authorList>
            <person name="Leangapichart T."/>
            <person name="Gautret P."/>
            <person name="Nguyen T.T."/>
            <person name="Armstrong N."/>
            <person name="Rolain J.M."/>
        </authorList>
    </citation>
    <scope>NUCLEOTIDE SEQUENCE [LARGE SCALE GENOMIC DNA]</scope>
    <source>
        <strain evidence="10 11">122RC15</strain>
    </source>
</reference>
<feature type="active site" description="Proton donor" evidence="5">
    <location>
        <position position="361"/>
    </location>
</feature>
<evidence type="ECO:0000256" key="1">
    <source>
        <dbReference type="ARBA" id="ARBA00001933"/>
    </source>
</evidence>
<protein>
    <submittedName>
        <fullName evidence="10">Diaminopimelate decarboxylase</fullName>
    </submittedName>
</protein>
<evidence type="ECO:0000256" key="3">
    <source>
        <dbReference type="ARBA" id="ARBA00022898"/>
    </source>
</evidence>
<keyword evidence="11" id="KW-1185">Reference proteome</keyword>
<feature type="modified residue" description="N6-(pyridoxal phosphate)lysine" evidence="5">
    <location>
        <position position="66"/>
    </location>
</feature>
<evidence type="ECO:0000259" key="9">
    <source>
        <dbReference type="Pfam" id="PF02784"/>
    </source>
</evidence>
<dbReference type="PANTHER" id="PTHR43727:SF3">
    <property type="entry name" value="GROUP IV DECARBOXYLASE"/>
    <property type="match status" value="1"/>
</dbReference>
<feature type="domain" description="Orn/DAP/Arg decarboxylase 2 C-terminal" evidence="8">
    <location>
        <begin position="294"/>
        <end position="388"/>
    </location>
</feature>
<gene>
    <name evidence="10" type="ORF">B4915_00175</name>
</gene>
<dbReference type="Gene3D" id="2.40.37.10">
    <property type="entry name" value="Lyase, Ornithine Decarboxylase, Chain A, domain 1"/>
    <property type="match status" value="1"/>
</dbReference>
<organism evidence="10 11">
    <name type="scientific">Leucobacter massiliensis</name>
    <dbReference type="NCBI Taxonomy" id="1686285"/>
    <lineage>
        <taxon>Bacteria</taxon>
        <taxon>Bacillati</taxon>
        <taxon>Actinomycetota</taxon>
        <taxon>Actinomycetes</taxon>
        <taxon>Micrococcales</taxon>
        <taxon>Microbacteriaceae</taxon>
        <taxon>Leucobacter</taxon>
    </lineage>
</organism>
<comment type="cofactor">
    <cofactor evidence="1 5">
        <name>pyridoxal 5'-phosphate</name>
        <dbReference type="ChEBI" id="CHEBI:597326"/>
    </cofactor>
</comment>
<proteinExistence type="inferred from homology"/>
<dbReference type="InterPro" id="IPR022657">
    <property type="entry name" value="De-COase2_CS"/>
</dbReference>
<dbReference type="SUPFAM" id="SSF51419">
    <property type="entry name" value="PLP-binding barrel"/>
    <property type="match status" value="1"/>
</dbReference>
<dbReference type="PROSITE" id="PS00879">
    <property type="entry name" value="ODR_DC_2_2"/>
    <property type="match status" value="1"/>
</dbReference>
<dbReference type="InterPro" id="IPR022643">
    <property type="entry name" value="De-COase2_C"/>
</dbReference>
<dbReference type="PANTHER" id="PTHR43727">
    <property type="entry name" value="DIAMINOPIMELATE DECARBOXYLASE"/>
    <property type="match status" value="1"/>
</dbReference>
<evidence type="ECO:0000256" key="7">
    <source>
        <dbReference type="SAM" id="MobiDB-lite"/>
    </source>
</evidence>
<evidence type="ECO:0000256" key="6">
    <source>
        <dbReference type="RuleBase" id="RU003737"/>
    </source>
</evidence>
<feature type="region of interest" description="Disordered" evidence="7">
    <location>
        <begin position="436"/>
        <end position="485"/>
    </location>
</feature>
<evidence type="ECO:0000313" key="10">
    <source>
        <dbReference type="EMBL" id="PRI12646.1"/>
    </source>
</evidence>
<comment type="caution">
    <text evidence="10">The sequence shown here is derived from an EMBL/GenBank/DDBJ whole genome shotgun (WGS) entry which is preliminary data.</text>
</comment>
<feature type="domain" description="Orn/DAP/Arg decarboxylase 2 N-terminal" evidence="9">
    <location>
        <begin position="44"/>
        <end position="293"/>
    </location>
</feature>
<name>A0A2S9QSR9_9MICO</name>
<dbReference type="PRINTS" id="PR01179">
    <property type="entry name" value="ODADCRBXLASE"/>
</dbReference>
<keyword evidence="3 5" id="KW-0663">Pyridoxal phosphate</keyword>
<evidence type="ECO:0000259" key="8">
    <source>
        <dbReference type="Pfam" id="PF00278"/>
    </source>
</evidence>
<dbReference type="InterPro" id="IPR022644">
    <property type="entry name" value="De-COase2_N"/>
</dbReference>
<dbReference type="InterPro" id="IPR009006">
    <property type="entry name" value="Ala_racemase/Decarboxylase_C"/>
</dbReference>
<evidence type="ECO:0000256" key="5">
    <source>
        <dbReference type="PIRSR" id="PIRSR600183-50"/>
    </source>
</evidence>
<dbReference type="InterPro" id="IPR029066">
    <property type="entry name" value="PLP-binding_barrel"/>
</dbReference>
<dbReference type="InterPro" id="IPR022653">
    <property type="entry name" value="De-COase2_pyr-phos_BS"/>
</dbReference>
<accession>A0A2S9QSR9</accession>
<sequence>MTELDLAGRRELILRAAIAEGLVDRDREPVAAFLDLGAVAANVAALHQGFAREAPHADALHAFAAKANCLVPVLGFLREQGMGCEVASLGELAQAEAAGFPAERIVFDSPAKTMRELRHALRLGATVNADNFQELERIAAILAEHPSPSRIGVRLNPQVGLGGIAAMSTAGATTKFGVPLRDPGNRERLLAWYRSHPWLTAVHAHIGSQGCPPELVAAGLREVLDFAAEVDAQAGRRQIRAVDIGGGLPVDFSSDAAAMSPWGAYFAQLRDALPELFDGRYTVITEFGRAVTAKHGFIAAHVEYTKSAGGRPIAVTHAGAQLATRTVFMPEAWPIRVVAHHPDGRHKAGETIRQDVAGPCCFAGDLIATDRELPPLVPGDLVTLLDTGAYYFSTPFSYNSLLEPGVYGARIDEDGRVRFSTIRAPQSIAELLRRTGGDPAQLSDPGPRADAPPHEHPAPTGHPVTAHPAPSEHPALLHHSAATAP</sequence>
<dbReference type="Pfam" id="PF00278">
    <property type="entry name" value="Orn_DAP_Arg_deC"/>
    <property type="match status" value="1"/>
</dbReference>
<keyword evidence="4" id="KW-0456">Lyase</keyword>
<evidence type="ECO:0000256" key="2">
    <source>
        <dbReference type="ARBA" id="ARBA00022793"/>
    </source>
</evidence>
<dbReference type="Gene3D" id="3.20.20.10">
    <property type="entry name" value="Alanine racemase"/>
    <property type="match status" value="1"/>
</dbReference>
<dbReference type="RefSeq" id="WP_105803874.1">
    <property type="nucleotide sequence ID" value="NZ_MWZD01000007.1"/>
</dbReference>
<dbReference type="InterPro" id="IPR000183">
    <property type="entry name" value="Orn/DAP/Arg_de-COase"/>
</dbReference>
<dbReference type="EMBL" id="MWZD01000007">
    <property type="protein sequence ID" value="PRI12646.1"/>
    <property type="molecule type" value="Genomic_DNA"/>
</dbReference>
<comment type="similarity">
    <text evidence="6">Belongs to the Orn/Lys/Arg decarboxylase class-II family.</text>
</comment>
<keyword evidence="2" id="KW-0210">Decarboxylase</keyword>
<dbReference type="Pfam" id="PF02784">
    <property type="entry name" value="Orn_Arg_deC_N"/>
    <property type="match status" value="1"/>
</dbReference>
<dbReference type="SUPFAM" id="SSF50621">
    <property type="entry name" value="Alanine racemase C-terminal domain-like"/>
    <property type="match status" value="1"/>
</dbReference>
<dbReference type="Proteomes" id="UP000238650">
    <property type="component" value="Unassembled WGS sequence"/>
</dbReference>